<proteinExistence type="predicted"/>
<keyword evidence="2" id="KW-1185">Reference proteome</keyword>
<comment type="caution">
    <text evidence="1">The sequence shown here is derived from an EMBL/GenBank/DDBJ whole genome shotgun (WGS) entry which is preliminary data.</text>
</comment>
<dbReference type="AlphaFoldDB" id="A0A392Q0C4"/>
<reference evidence="1 2" key="1">
    <citation type="journal article" date="2018" name="Front. Plant Sci.">
        <title>Red Clover (Trifolium pratense) and Zigzag Clover (T. medium) - A Picture of Genomic Similarities and Differences.</title>
        <authorList>
            <person name="Dluhosova J."/>
            <person name="Istvanek J."/>
            <person name="Nedelnik J."/>
            <person name="Repkova J."/>
        </authorList>
    </citation>
    <scope>NUCLEOTIDE SEQUENCE [LARGE SCALE GENOMIC DNA]</scope>
    <source>
        <strain evidence="2">cv. 10/8</strain>
        <tissue evidence="1">Leaf</tissue>
    </source>
</reference>
<dbReference type="EMBL" id="LXQA010105796">
    <property type="protein sequence ID" value="MCI17524.1"/>
    <property type="molecule type" value="Genomic_DNA"/>
</dbReference>
<organism evidence="1 2">
    <name type="scientific">Trifolium medium</name>
    <dbReference type="NCBI Taxonomy" id="97028"/>
    <lineage>
        <taxon>Eukaryota</taxon>
        <taxon>Viridiplantae</taxon>
        <taxon>Streptophyta</taxon>
        <taxon>Embryophyta</taxon>
        <taxon>Tracheophyta</taxon>
        <taxon>Spermatophyta</taxon>
        <taxon>Magnoliopsida</taxon>
        <taxon>eudicotyledons</taxon>
        <taxon>Gunneridae</taxon>
        <taxon>Pentapetalae</taxon>
        <taxon>rosids</taxon>
        <taxon>fabids</taxon>
        <taxon>Fabales</taxon>
        <taxon>Fabaceae</taxon>
        <taxon>Papilionoideae</taxon>
        <taxon>50 kb inversion clade</taxon>
        <taxon>NPAAA clade</taxon>
        <taxon>Hologalegina</taxon>
        <taxon>IRL clade</taxon>
        <taxon>Trifolieae</taxon>
        <taxon>Trifolium</taxon>
    </lineage>
</organism>
<evidence type="ECO:0000313" key="1">
    <source>
        <dbReference type="EMBL" id="MCI17524.1"/>
    </source>
</evidence>
<feature type="non-terminal residue" evidence="1">
    <location>
        <position position="59"/>
    </location>
</feature>
<dbReference type="Proteomes" id="UP000265520">
    <property type="component" value="Unassembled WGS sequence"/>
</dbReference>
<evidence type="ECO:0000313" key="2">
    <source>
        <dbReference type="Proteomes" id="UP000265520"/>
    </source>
</evidence>
<sequence length="59" mass="6528">MWGRHRLNIIQVDLCTLDSEMRNRSVRQGNGGTAVVKPATPSASNVYIIDGIVGFWGRL</sequence>
<accession>A0A392Q0C4</accession>
<protein>
    <submittedName>
        <fullName evidence="1">Uncharacterized protein</fullName>
    </submittedName>
</protein>
<name>A0A392Q0C4_9FABA</name>